<dbReference type="GO" id="GO:0016787">
    <property type="term" value="F:hydrolase activity"/>
    <property type="evidence" value="ECO:0007669"/>
    <property type="project" value="UniProtKB-KW"/>
</dbReference>
<dbReference type="Pfam" id="PF00795">
    <property type="entry name" value="CN_hydrolase"/>
    <property type="match status" value="1"/>
</dbReference>
<protein>
    <submittedName>
        <fullName evidence="3">Carbon-nitrogen family hydrolase</fullName>
    </submittedName>
</protein>
<evidence type="ECO:0000259" key="2">
    <source>
        <dbReference type="PROSITE" id="PS50263"/>
    </source>
</evidence>
<dbReference type="AlphaFoldDB" id="A0A9J6ZDX7"/>
<comment type="similarity">
    <text evidence="1">Belongs to the carbon-nitrogen hydrolase superfamily. NIT1/NIT2 family.</text>
</comment>
<proteinExistence type="inferred from homology"/>
<gene>
    <name evidence="3" type="ORF">NAG76_19755</name>
</gene>
<evidence type="ECO:0000313" key="4">
    <source>
        <dbReference type="Proteomes" id="UP001056756"/>
    </source>
</evidence>
<dbReference type="Proteomes" id="UP001056756">
    <property type="component" value="Chromosome"/>
</dbReference>
<dbReference type="PROSITE" id="PS01227">
    <property type="entry name" value="UPF0012"/>
    <property type="match status" value="1"/>
</dbReference>
<dbReference type="InterPro" id="IPR036526">
    <property type="entry name" value="C-N_Hydrolase_sf"/>
</dbReference>
<dbReference type="SUPFAM" id="SSF56317">
    <property type="entry name" value="Carbon-nitrogen hydrolase"/>
    <property type="match status" value="1"/>
</dbReference>
<evidence type="ECO:0000313" key="3">
    <source>
        <dbReference type="EMBL" id="URN94033.1"/>
    </source>
</evidence>
<feature type="domain" description="CN hydrolase" evidence="2">
    <location>
        <begin position="5"/>
        <end position="243"/>
    </location>
</feature>
<dbReference type="KEGG" id="plig:NAG76_19755"/>
<sequence>MSQTLKFAIIQMHVEVGNVEANTVKLKNKLYQAVSADQKPDVILFPEMWNTGYALTEITTLADRNGESTKLWLSQFAAEHKVNIVAGSIAESKEDGVYNTIYAFNRNGEVISDYSKLHLFRLMDEEKYLQAGDKVGQLQIDGIDAGMMICYDIRFPELFRRLALDGAKVMFVPAQWPNPRLHHWRTLLMARAIENQMYVIACNRMGISGESEFFGHSIVIDPWGEIVAEAGDEETILSGEIDMSIVDKVRSTIPVFKDRRPEQY</sequence>
<dbReference type="PANTHER" id="PTHR23088">
    <property type="entry name" value="NITRILASE-RELATED"/>
    <property type="match status" value="1"/>
</dbReference>
<reference evidence="3" key="1">
    <citation type="submission" date="2022-05" db="EMBL/GenBank/DDBJ databases">
        <title>Novel bacterial taxa in a minimal lignocellulolytic consortium and its capacity to transform plastics disclosed by genome-resolved metagenomics.</title>
        <authorList>
            <person name="Rodriguez C.A.D."/>
            <person name="Diaz-Garcia L."/>
            <person name="Herrera K."/>
            <person name="Tarazona N.A."/>
            <person name="Sproer C."/>
            <person name="Overmann J."/>
            <person name="Jimenez D.J."/>
        </authorList>
    </citation>
    <scope>NUCLEOTIDE SEQUENCE</scope>
    <source>
        <strain evidence="3">MAG5</strain>
    </source>
</reference>
<accession>A0A9J6ZDX7</accession>
<dbReference type="EMBL" id="CP097899">
    <property type="protein sequence ID" value="URN94033.1"/>
    <property type="molecule type" value="Genomic_DNA"/>
</dbReference>
<dbReference type="CDD" id="cd07583">
    <property type="entry name" value="nitrilase_5"/>
    <property type="match status" value="1"/>
</dbReference>
<name>A0A9J6ZDX7_9BACL</name>
<dbReference type="Gene3D" id="3.60.110.10">
    <property type="entry name" value="Carbon-nitrogen hydrolase"/>
    <property type="match status" value="1"/>
</dbReference>
<keyword evidence="3" id="KW-0378">Hydrolase</keyword>
<dbReference type="InterPro" id="IPR003010">
    <property type="entry name" value="C-N_Hydrolase"/>
</dbReference>
<dbReference type="InterPro" id="IPR001110">
    <property type="entry name" value="UPF0012_CS"/>
</dbReference>
<dbReference type="PANTHER" id="PTHR23088:SF27">
    <property type="entry name" value="DEAMINATED GLUTATHIONE AMIDASE"/>
    <property type="match status" value="1"/>
</dbReference>
<organism evidence="3 4">
    <name type="scientific">Candidatus Pristimantibacillus lignocellulolyticus</name>
    <dbReference type="NCBI Taxonomy" id="2994561"/>
    <lineage>
        <taxon>Bacteria</taxon>
        <taxon>Bacillati</taxon>
        <taxon>Bacillota</taxon>
        <taxon>Bacilli</taxon>
        <taxon>Bacillales</taxon>
        <taxon>Paenibacillaceae</taxon>
        <taxon>Candidatus Pristimantibacillus</taxon>
    </lineage>
</organism>
<dbReference type="PROSITE" id="PS50263">
    <property type="entry name" value="CN_HYDROLASE"/>
    <property type="match status" value="1"/>
</dbReference>
<evidence type="ECO:0000256" key="1">
    <source>
        <dbReference type="ARBA" id="ARBA00010613"/>
    </source>
</evidence>